<dbReference type="PANTHER" id="PTHR43771">
    <property type="entry name" value="PHOSPHOMANNOMUTASE"/>
    <property type="match status" value="1"/>
</dbReference>
<feature type="domain" description="Alpha-D-phosphohexomutase alpha/beta/alpha" evidence="10">
    <location>
        <begin position="152"/>
        <end position="256"/>
    </location>
</feature>
<keyword evidence="4 7" id="KW-0479">Metal-binding</keyword>
<dbReference type="InterPro" id="IPR005843">
    <property type="entry name" value="A-D-PHexomutase_C"/>
</dbReference>
<dbReference type="GO" id="GO:0005975">
    <property type="term" value="P:carbohydrate metabolic process"/>
    <property type="evidence" value="ECO:0007669"/>
    <property type="project" value="InterPro"/>
</dbReference>
<evidence type="ECO:0000256" key="4">
    <source>
        <dbReference type="ARBA" id="ARBA00022723"/>
    </source>
</evidence>
<dbReference type="PANTHER" id="PTHR43771:SF1">
    <property type="entry name" value="PHOSPHOMANNOMUTASE"/>
    <property type="match status" value="1"/>
</dbReference>
<keyword evidence="5 7" id="KW-0460">Magnesium</keyword>
<name>A0AAE3FRH7_9EURY</name>
<dbReference type="Gene3D" id="3.40.120.10">
    <property type="entry name" value="Alpha-D-Glucose-1,6-Bisphosphate, subunit A, domain 3"/>
    <property type="match status" value="3"/>
</dbReference>
<dbReference type="Gene3D" id="3.30.310.50">
    <property type="entry name" value="Alpha-D-phosphohexomutase, C-terminal domain"/>
    <property type="match status" value="1"/>
</dbReference>
<evidence type="ECO:0000256" key="5">
    <source>
        <dbReference type="ARBA" id="ARBA00022842"/>
    </source>
</evidence>
<comment type="cofactor">
    <cofactor evidence="1">
        <name>Mg(2+)</name>
        <dbReference type="ChEBI" id="CHEBI:18420"/>
    </cofactor>
</comment>
<proteinExistence type="inferred from homology"/>
<comment type="caution">
    <text evidence="12">The sequence shown here is derived from an EMBL/GenBank/DDBJ whole genome shotgun (WGS) entry which is preliminary data.</text>
</comment>
<dbReference type="GO" id="GO:0016868">
    <property type="term" value="F:intramolecular phosphotransferase activity"/>
    <property type="evidence" value="ECO:0007669"/>
    <property type="project" value="InterPro"/>
</dbReference>
<dbReference type="SUPFAM" id="SSF55957">
    <property type="entry name" value="Phosphoglucomutase, C-terminal domain"/>
    <property type="match status" value="1"/>
</dbReference>
<evidence type="ECO:0000259" key="11">
    <source>
        <dbReference type="Pfam" id="PF02880"/>
    </source>
</evidence>
<comment type="similarity">
    <text evidence="2 7">Belongs to the phosphohexose mutase family.</text>
</comment>
<feature type="domain" description="Alpha-D-phosphohexomutase alpha/beta/alpha" evidence="11">
    <location>
        <begin position="261"/>
        <end position="369"/>
    </location>
</feature>
<evidence type="ECO:0000313" key="12">
    <source>
        <dbReference type="EMBL" id="MCL9813841.1"/>
    </source>
</evidence>
<dbReference type="InterPro" id="IPR036900">
    <property type="entry name" value="A-D-PHexomutase_C_sf"/>
</dbReference>
<keyword evidence="13" id="KW-1185">Reference proteome</keyword>
<dbReference type="InterPro" id="IPR005846">
    <property type="entry name" value="A-D-PHexomutase_a/b/a-III"/>
</dbReference>
<feature type="domain" description="Alpha-D-phosphohexomutase alpha/beta/alpha" evidence="9">
    <location>
        <begin position="2"/>
        <end position="131"/>
    </location>
</feature>
<dbReference type="PRINTS" id="PR00509">
    <property type="entry name" value="PGMPMM"/>
</dbReference>
<sequence>MDLFGTAGIRGPVRDRVTPGLALSVGQALGSYIRDVETDVVPTVVLGWDGRETSESLVAAVESGVTSAGVDILRVGELPTPALASCSEGRYGVMITASHNPPTDNGIKLFEDGKEFDSGAEGEIERLVTETGESAAWNEFGTSGRADELGTYRDRIAEYAVEALETNGEEPLSGVSVVVDCGNGVASVATPQVLRALGAHVVTLNANVDGTFPGRESKPTPETLTDLRAFLRDGEFDLGIGHDGDGDRIVIVGPDGDVVHEDTILAVLARHYVADSESEDPVVVTTPNASARIDEVVREEGGRTERVRLGALHEGIARERDAGTGETDVVFAAEPWKHIHTALGGWIDGVASAAVLTGLVASAGDVATLVEPITERPYRKISVPCPDAAKTPAMERIGRELPDQFPESDVSTEYGVRIELPDASWVLVRPSGTEEYVRFYAESDEIDNLVETTRAVVEDAIEASR</sequence>
<dbReference type="InterPro" id="IPR016055">
    <property type="entry name" value="A-D-PHexomutase_a/b/a-I/II/III"/>
</dbReference>
<dbReference type="Pfam" id="PF02880">
    <property type="entry name" value="PGM_PMM_III"/>
    <property type="match status" value="1"/>
</dbReference>
<gene>
    <name evidence="12" type="ORF">AArcSt11_09270</name>
</gene>
<dbReference type="Pfam" id="PF02879">
    <property type="entry name" value="PGM_PMM_II"/>
    <property type="match status" value="1"/>
</dbReference>
<dbReference type="PROSITE" id="PS00710">
    <property type="entry name" value="PGM_PMM"/>
    <property type="match status" value="1"/>
</dbReference>
<evidence type="ECO:0000256" key="7">
    <source>
        <dbReference type="RuleBase" id="RU004326"/>
    </source>
</evidence>
<evidence type="ECO:0000256" key="6">
    <source>
        <dbReference type="ARBA" id="ARBA00023235"/>
    </source>
</evidence>
<dbReference type="InterPro" id="IPR005844">
    <property type="entry name" value="A-D-PHexomutase_a/b/a-I"/>
</dbReference>
<evidence type="ECO:0000256" key="2">
    <source>
        <dbReference type="ARBA" id="ARBA00010231"/>
    </source>
</evidence>
<dbReference type="AlphaFoldDB" id="A0AAE3FRH7"/>
<reference evidence="12 13" key="1">
    <citation type="journal article" date="2022" name="Syst. Appl. Microbiol.">
        <title>Natronocalculus amylovorans gen. nov., sp. nov., and Natranaeroarchaeum aerophilus sp. nov., dominant culturable amylolytic natronoarchaea from hypersaline soda lakes in southwestern Siberia.</title>
        <authorList>
            <person name="Sorokin D.Y."/>
            <person name="Elcheninov A.G."/>
            <person name="Khizhniak T.V."/>
            <person name="Koenen M."/>
            <person name="Bale N.J."/>
            <person name="Damste J.S.S."/>
            <person name="Kublanov I.V."/>
        </authorList>
    </citation>
    <scope>NUCLEOTIDE SEQUENCE [LARGE SCALE GENOMIC DNA]</scope>
    <source>
        <strain evidence="12 13">AArc-St1-1</strain>
    </source>
</reference>
<dbReference type="Pfam" id="PF02878">
    <property type="entry name" value="PGM_PMM_I"/>
    <property type="match status" value="1"/>
</dbReference>
<dbReference type="InterPro" id="IPR016066">
    <property type="entry name" value="A-D-PHexomutase_CS"/>
</dbReference>
<dbReference type="Pfam" id="PF00408">
    <property type="entry name" value="PGM_PMM_IV"/>
    <property type="match status" value="1"/>
</dbReference>
<dbReference type="InterPro" id="IPR005845">
    <property type="entry name" value="A-D-PHexomutase_a/b/a-II"/>
</dbReference>
<dbReference type="SUPFAM" id="SSF53738">
    <property type="entry name" value="Phosphoglucomutase, first 3 domains"/>
    <property type="match status" value="3"/>
</dbReference>
<evidence type="ECO:0000259" key="8">
    <source>
        <dbReference type="Pfam" id="PF00408"/>
    </source>
</evidence>
<dbReference type="InterPro" id="IPR005841">
    <property type="entry name" value="Alpha-D-phosphohexomutase_SF"/>
</dbReference>
<evidence type="ECO:0000256" key="3">
    <source>
        <dbReference type="ARBA" id="ARBA00022553"/>
    </source>
</evidence>
<evidence type="ECO:0000259" key="10">
    <source>
        <dbReference type="Pfam" id="PF02879"/>
    </source>
</evidence>
<evidence type="ECO:0000256" key="1">
    <source>
        <dbReference type="ARBA" id="ARBA00001946"/>
    </source>
</evidence>
<dbReference type="RefSeq" id="WP_250596524.1">
    <property type="nucleotide sequence ID" value="NZ_JAKRVY010000004.1"/>
</dbReference>
<keyword evidence="3" id="KW-0597">Phosphoprotein</keyword>
<dbReference type="GO" id="GO:0000287">
    <property type="term" value="F:magnesium ion binding"/>
    <property type="evidence" value="ECO:0007669"/>
    <property type="project" value="InterPro"/>
</dbReference>
<dbReference type="Proteomes" id="UP001202674">
    <property type="component" value="Unassembled WGS sequence"/>
</dbReference>
<evidence type="ECO:0000259" key="9">
    <source>
        <dbReference type="Pfam" id="PF02878"/>
    </source>
</evidence>
<protein>
    <submittedName>
        <fullName evidence="12">Phosphomannomutase</fullName>
    </submittedName>
</protein>
<accession>A0AAE3FRH7</accession>
<feature type="domain" description="Alpha-D-phosphohexomutase C-terminal" evidence="8">
    <location>
        <begin position="383"/>
        <end position="448"/>
    </location>
</feature>
<organism evidence="12 13">
    <name type="scientific">Natranaeroarchaeum aerophilus</name>
    <dbReference type="NCBI Taxonomy" id="2917711"/>
    <lineage>
        <taxon>Archaea</taxon>
        <taxon>Methanobacteriati</taxon>
        <taxon>Methanobacteriota</taxon>
        <taxon>Stenosarchaea group</taxon>
        <taxon>Halobacteria</taxon>
        <taxon>Halobacteriales</taxon>
        <taxon>Natronoarchaeaceae</taxon>
        <taxon>Natranaeroarchaeum</taxon>
    </lineage>
</organism>
<keyword evidence="6" id="KW-0413">Isomerase</keyword>
<dbReference type="EMBL" id="JAKRVY010000004">
    <property type="protein sequence ID" value="MCL9813841.1"/>
    <property type="molecule type" value="Genomic_DNA"/>
</dbReference>
<evidence type="ECO:0000313" key="13">
    <source>
        <dbReference type="Proteomes" id="UP001202674"/>
    </source>
</evidence>